<dbReference type="PANTHER" id="PTHR45586:SF1">
    <property type="entry name" value="LIPOPOLYSACCHARIDE ASSEMBLY PROTEIN B"/>
    <property type="match status" value="1"/>
</dbReference>
<proteinExistence type="predicted"/>
<feature type="repeat" description="TPR" evidence="3">
    <location>
        <begin position="2192"/>
        <end position="2225"/>
    </location>
</feature>
<evidence type="ECO:0000256" key="3">
    <source>
        <dbReference type="PROSITE-ProRule" id="PRU00339"/>
    </source>
</evidence>
<name>A0A6N7PU25_9BACT</name>
<gene>
    <name evidence="5" type="ORF">GF068_18700</name>
</gene>
<evidence type="ECO:0000313" key="5">
    <source>
        <dbReference type="EMBL" id="MRG93930.1"/>
    </source>
</evidence>
<dbReference type="Proteomes" id="UP000440224">
    <property type="component" value="Unassembled WGS sequence"/>
</dbReference>
<organism evidence="5 6">
    <name type="scientific">Polyangium spumosum</name>
    <dbReference type="NCBI Taxonomy" id="889282"/>
    <lineage>
        <taxon>Bacteria</taxon>
        <taxon>Pseudomonadati</taxon>
        <taxon>Myxococcota</taxon>
        <taxon>Polyangia</taxon>
        <taxon>Polyangiales</taxon>
        <taxon>Polyangiaceae</taxon>
        <taxon>Polyangium</taxon>
    </lineage>
</organism>
<dbReference type="PROSITE" id="PS50005">
    <property type="entry name" value="TPR"/>
    <property type="match status" value="3"/>
</dbReference>
<dbReference type="SUPFAM" id="SSF48452">
    <property type="entry name" value="TPR-like"/>
    <property type="match status" value="13"/>
</dbReference>
<dbReference type="EMBL" id="WJIE01000005">
    <property type="protein sequence ID" value="MRG93930.1"/>
    <property type="molecule type" value="Genomic_DNA"/>
</dbReference>
<feature type="repeat" description="TPR" evidence="3">
    <location>
        <begin position="3701"/>
        <end position="3734"/>
    </location>
</feature>
<dbReference type="InterPro" id="IPR019734">
    <property type="entry name" value="TPR_rpt"/>
</dbReference>
<reference evidence="5 6" key="1">
    <citation type="submission" date="2019-10" db="EMBL/GenBank/DDBJ databases">
        <title>A soil myxobacterium in the family Polyangiaceae.</title>
        <authorList>
            <person name="Li Y."/>
            <person name="Wang J."/>
        </authorList>
    </citation>
    <scope>NUCLEOTIDE SEQUENCE [LARGE SCALE GENOMIC DNA]</scope>
    <source>
        <strain evidence="5 6">DSM 14734</strain>
    </source>
</reference>
<dbReference type="Gene3D" id="1.25.40.10">
    <property type="entry name" value="Tetratricopeptide repeat domain"/>
    <property type="match status" value="16"/>
</dbReference>
<dbReference type="InterPro" id="IPR051012">
    <property type="entry name" value="CellSynth/LPSAsmb/PSIAsmb"/>
</dbReference>
<accession>A0A6N7PU25</accession>
<evidence type="ECO:0000256" key="4">
    <source>
        <dbReference type="SAM" id="Coils"/>
    </source>
</evidence>
<keyword evidence="1" id="KW-0677">Repeat</keyword>
<feature type="coiled-coil region" evidence="4">
    <location>
        <begin position="1941"/>
        <end position="1968"/>
    </location>
</feature>
<keyword evidence="2 3" id="KW-0802">TPR repeat</keyword>
<sequence length="3746" mass="418725">MSVEKIRVALGVLQSDPENEAAWNDLAEAVTAPDTSTNDVERLLGLARAKQEERREWGAVAKLLELEISFASGTPVEPPMQAELARIYNEELLDADKARAAYQRLIELRPSDEAAAEALESDATKRERWSEIVDRYVAESENADGPAFKSSLLASAADVALRYGHAEARDRIDELVGLALALDPKNGRATRLLERASAKVADWDGVARALSFTLREGTAKEERIAAGLKLGRVAAEKLDDKARARDAFAQVLDLQPGQPEALAFLADHFTSNEQWDELVALYEDQLKGGGVKPGEELGVLIQIGMVHWRMRNQPQAAEAYFDRVRRADPTHAGMLSFFREHLLAKGDKARLYAILTDAQRALPDGADKRAIASELAKLAESTENAHKAIDQYKNILRTDPDNRDARDALKRLYMQTEGYNALVELYRQELERTPQTDVEARIQVLRDIASVYRDRAKNDAALVTVLTQIVQLDERDIDAVRELTRVYETLGRWRDLLSYQQKLAELSPSDVEKADLYRAVARRWVDQFSNVQNAVGAYESLLAVAPGDEEAESRLKELYLKRRSWAQLYALYEAQLPRTEDAARVELLGEMAKLAAERLDRGADAIAHYKQILELDASAPGVLDALEKQAERDKDFATVAEVLERRVDAATDDAGRLNALQKLGAVYAERLKDPVAAARTWRRVLVLSPGHARALRVLRESYVASGDWDGLEELYASQNDWEGLVEFLSGAADKASDPNVKLDISFRAARIYEDQLGAPERAVRSYERVLSVSPTDARAAAALVPIYEKEEKWARLPALYEILLGATQDVEEQVSMLRKLAAVTGGPLADKNKALGYARRAYELDASEDGLSLLEAWSRAASSWGPFVEAVEARLKRDEEIDGATRRALKLRLAEVYARELGKVDEAAATYRELVEADPTDDETIRELDALLRANEKKDDLRWLFQLRADQVEGEERAEILEEWATLEEEVFGDNAQAILLLRKVVEVTPSRGEALRALSRLLIAAGEAAAGAEVVARHRDVSEGDQRGQCEVELATLYLEKLERPQDAFDAAVRALEILPHESDAVSILARLLDKPETRAQAAQVLSIEYAETGDARREAHAIKVLLETETDTATRLALFLKLADVNEEKLRAVGTALDVVLGALNEFSSELTVWDRASELSARAGRPTDLAEAYRTHLVAARNVEGSKKLPDDVEIELCERAAMLHDEQLGDPEGAMPYLDRVLAVDPTNERAFSRLKQILTNAERWSELEALYDKAAQGTPDQSTRIELLNDVAVIAEEIMGDAAKAIRYYERILTLDALYEPALDALQKLYEREGRWKDLAALLERRLETATDEEAADIKLSLGRIYLDRLHEPALSLEHLEHVLEQRQGDAEARQLVERLLEVGSLRLRAARVLEVVYEARDEVRQLVRVLEIRREGAAEEHERRELLRRVSTLRDERLRDDPGAFATLSELVPLEPDDAIVRERFVDIGRRLAEHEKMAAVLTAAADACSTPPTQGEILMVVAEIYADMLADQDRAEKVYQRVLSIDASDPNLVIPAAQALAGIYTSKGKHEALAEVLGIEVRLEEDLEKRRNLYRRIGEVYESVLEAPDKAIGAWRARLSDDPEDLEALSALERLYERTGEWRELVSILEARQTLSNDEHERKRTMVRAAETLASKLDDVSGAISGWRNVSDEFGPEPATLSALEALYEKAERWSDLADTLDVHLSLASELEERLDLFARLGDVRRLHQSDLPGALDAYRQALVLDPANARCRSALEALLEDPEARRDAAETLHPLYEADGDSDKLLRVLEIEVETADSTGERLSNLESALRTAEGPLGDTGRAFGYAVRGVRESAGEPEVAQWIETVERLATATGRWAELSELYRSVVDGILDGDVQQDVRLRVGELARTKLDDKALAVEWYKNALDARSDDRRAMVALEELYGEANDAPNLLEILRQRVDNAEDDVEKKRLLFRQAELQRDALQDPTGAIETYEALLDVELNPKAIDALEKLYKDSKRWEDLIKLYERQLDGAVGAPAELRVKIAKVAHERLEDVSRAFDELAEALVIDSAHVGAVGELEALLEASENPEHRARAGEMLEPVYLRRADWARVKMALDARLAASEDPSERRELLTRLATLHEEQLEDYKAALETVAKLLHEDLGDESVWHELERLAKVASVERRLAEIYSAELSEITVDDGQSAKLCRRTGEIYADLGDVPSALKWYRRAHEFEPESRELFSAIDGLLVKERRHEERVELYRASLDYRYDKERLDALHTIARLERIELKQPEKSIETYRAALDVDESDARTLDALTELYAELGRDQDLADLYLRRAESAANGEEGAPYRLALARLLRDKIKDTSAAIDQLEAIVSDVPWHQEAIKELEALTRDDEHKARVVEILRPLYERSDDWRLLVKLNEDRYHLATEVHEKVAVLRETAQLWETRGNDRSLAFRSMRAAFALDPEDGETRAELERLATMLGAWERLCESYEQGIEKTTDDVVKRELLLAVAKVYDGKVDDPRRALGAYRRLSELDPSERDPLEAIDMLSMLLSDWQTLIQVLEKKSELASDDENAAIWRRIAETKLQMLDDEEGAIKAYERALELDPESTVTVDALIPLYEPRDAAQRLVELYARRVELAGSGEADLRYDLNVRAAERYEKSLDDRREAINALNQALDARPSDAPVLASLERLYRAEKMWDELLDNLKLQASLAEGRDARVKLRTAIGDLYATELASPQDALEHYRLVLDDDATNDHAIKAIRAIGEGREELRLDAADALEPVLRAASRWEELVGVLEMRLKAQTEGIDRARTLRSIAIVEDEKLGKPLAAEGALLRALEDTPDDPELHAEIERLTERSEGFGRYCDALSQRAAATFDAVIAKDLWLRVGRIAEDKLKDDRRSVEAYAKAVEQAGDEPALLEALDRLYSRLGDNKALADVLERRVAAISDEREQANFYHRLATIQIDAFGEKSQGLATLKQALERAPDHAPSRAALEKLTDERSLFEEAAEALESVYKSQGDHAALAKLFEKRIAFVETPAERVRLRLDLAKVLEDRGGDPKAAQAALEAALADDPADVDVLAELERLAPITGGWASAADALEKAVSEKSDLSTDAARDLWMRLAEWRKDKLADNAAAERALEQALKHDPTSETILRNIEGLQRAAGRERDLVGTLRRLAALDGLGHLASDLRREAKGLAEGVLADAELTEAILREMIKADDSDLWALAELTKVREKAEDHKEVFELIVRRIELRADANLIRDLRHQAADVARNKLGDDKSAIELYSQAFEDEPSDAKASDALRELYTKAGKHKELLDVLSRLVDLAESPATRATLRLESAKICIEKLDSTSEAMEHLRAILDEERTHEQATLLLSQLLEKTGRDDELAELLNTQIDLAKERGDLSAELVYSVRLGEVFENRLNNVPKAIETYKAVLERDASHKGALLSLARLYEKKGDKAEAAKALETVLTSASGEEAVKTSLRLADLYTALKDEAAVRRVLEAGLKADERAADIRKKLHALYEKQQAWAELADLVKGDAEAATEPGQKVQLYRKAAEIHLGKRSDPGAAADLLVKASELAPSDRELLLALCDAYSASGRGKQAAEVLQKIVESYGGRRSKELATIHHRLAKAYLADGDKEKALADLDIAFKIDPGSVVILRDLGVLSLELGESMEEKAARDAHFERAQKTFRALLLQKLDENSPITKAAAFYYIGRILHAQGDDKKAIQQLDRSVDADKNFAPAKELLAKLKK</sequence>
<dbReference type="Pfam" id="PF13176">
    <property type="entry name" value="TPR_7"/>
    <property type="match status" value="5"/>
</dbReference>
<dbReference type="Pfam" id="PF13174">
    <property type="entry name" value="TPR_6"/>
    <property type="match status" value="1"/>
</dbReference>
<dbReference type="InterPro" id="IPR011990">
    <property type="entry name" value="TPR-like_helical_dom_sf"/>
</dbReference>
<dbReference type="PANTHER" id="PTHR45586">
    <property type="entry name" value="TPR REPEAT-CONTAINING PROTEIN PA4667"/>
    <property type="match status" value="1"/>
</dbReference>
<keyword evidence="6" id="KW-1185">Reference proteome</keyword>
<evidence type="ECO:0000256" key="2">
    <source>
        <dbReference type="ARBA" id="ARBA00022803"/>
    </source>
</evidence>
<dbReference type="RefSeq" id="WP_153820774.1">
    <property type="nucleotide sequence ID" value="NZ_WJIE01000005.1"/>
</dbReference>
<evidence type="ECO:0000256" key="1">
    <source>
        <dbReference type="ARBA" id="ARBA00022737"/>
    </source>
</evidence>
<comment type="caution">
    <text evidence="5">The sequence shown here is derived from an EMBL/GenBank/DDBJ whole genome shotgun (WGS) entry which is preliminary data.</text>
</comment>
<keyword evidence="4" id="KW-0175">Coiled coil</keyword>
<dbReference type="OrthoDB" id="5244639at2"/>
<dbReference type="SMART" id="SM00028">
    <property type="entry name" value="TPR"/>
    <property type="match status" value="19"/>
</dbReference>
<feature type="repeat" description="TPR" evidence="3">
    <location>
        <begin position="3616"/>
        <end position="3649"/>
    </location>
</feature>
<evidence type="ECO:0000313" key="6">
    <source>
        <dbReference type="Proteomes" id="UP000440224"/>
    </source>
</evidence>
<dbReference type="Pfam" id="PF14559">
    <property type="entry name" value="TPR_19"/>
    <property type="match status" value="1"/>
</dbReference>
<protein>
    <submittedName>
        <fullName evidence="5">Tetratricopeptide repeat protein</fullName>
    </submittedName>
</protein>